<accession>A0ABV3Z4A2</accession>
<proteinExistence type="predicted"/>
<dbReference type="EMBL" id="JBEHZE010000001">
    <property type="protein sequence ID" value="MEX6633622.1"/>
    <property type="molecule type" value="Genomic_DNA"/>
</dbReference>
<reference evidence="1 2" key="1">
    <citation type="submission" date="2024-05" db="EMBL/GenBank/DDBJ databases">
        <title>Three bacterial strains, DH-69, EH-24, and ECK-19 isolated from coastal sediments.</title>
        <authorList>
            <person name="Ye Y.-Q."/>
            <person name="Du Z.-J."/>
        </authorList>
    </citation>
    <scope>NUCLEOTIDE SEQUENCE [LARGE SCALE GENOMIC DNA]</scope>
    <source>
        <strain evidence="1 2">ECK-19</strain>
    </source>
</reference>
<comment type="caution">
    <text evidence="1">The sequence shown here is derived from an EMBL/GenBank/DDBJ whole genome shotgun (WGS) entry which is preliminary data.</text>
</comment>
<organism evidence="1 2">
    <name type="scientific">Hyphococcus lacteus</name>
    <dbReference type="NCBI Taxonomy" id="3143536"/>
    <lineage>
        <taxon>Bacteria</taxon>
        <taxon>Pseudomonadati</taxon>
        <taxon>Pseudomonadota</taxon>
        <taxon>Alphaproteobacteria</taxon>
        <taxon>Parvularculales</taxon>
        <taxon>Parvularculaceae</taxon>
        <taxon>Hyphococcus</taxon>
    </lineage>
</organism>
<evidence type="ECO:0000313" key="2">
    <source>
        <dbReference type="Proteomes" id="UP001560685"/>
    </source>
</evidence>
<name>A0ABV3Z4A2_9PROT</name>
<sequence>MTGRCRGARKWMLAGFRYFPEDRRSLSLRLGLMPDKVWLGISGVEYGRTAYLAI</sequence>
<keyword evidence="2" id="KW-1185">Reference proteome</keyword>
<protein>
    <submittedName>
        <fullName evidence="1">Uncharacterized protein</fullName>
    </submittedName>
</protein>
<evidence type="ECO:0000313" key="1">
    <source>
        <dbReference type="EMBL" id="MEX6633622.1"/>
    </source>
</evidence>
<dbReference type="Proteomes" id="UP001560685">
    <property type="component" value="Unassembled WGS sequence"/>
</dbReference>
<gene>
    <name evidence="1" type="ORF">ABFZ84_08665</name>
</gene>
<dbReference type="RefSeq" id="WP_369313600.1">
    <property type="nucleotide sequence ID" value="NZ_JBEHZE010000001.1"/>
</dbReference>